<evidence type="ECO:0000256" key="6">
    <source>
        <dbReference type="SAM" id="Phobius"/>
    </source>
</evidence>
<feature type="transmembrane region" description="Helical" evidence="6">
    <location>
        <begin position="352"/>
        <end position="378"/>
    </location>
</feature>
<keyword evidence="9" id="KW-1185">Reference proteome</keyword>
<comment type="subcellular location">
    <subcellularLocation>
        <location evidence="1">Cell membrane</location>
        <topology evidence="1">Multi-pass membrane protein</topology>
    </subcellularLocation>
</comment>
<protein>
    <submittedName>
        <fullName evidence="8">ABC transporter permease</fullName>
    </submittedName>
</protein>
<dbReference type="InterPro" id="IPR003838">
    <property type="entry name" value="ABC3_permease_C"/>
</dbReference>
<dbReference type="RefSeq" id="WP_345668156.1">
    <property type="nucleotide sequence ID" value="NZ_BAABKE010000010.1"/>
</dbReference>
<evidence type="ECO:0000256" key="4">
    <source>
        <dbReference type="ARBA" id="ARBA00022989"/>
    </source>
</evidence>
<keyword evidence="3 6" id="KW-0812">Transmembrane</keyword>
<gene>
    <name evidence="8" type="ORF">GCM10023338_22920</name>
</gene>
<dbReference type="EMBL" id="BAABKE010000010">
    <property type="protein sequence ID" value="GAA5103896.1"/>
    <property type="molecule type" value="Genomic_DNA"/>
</dbReference>
<name>A0ABP9MZP7_9GAMM</name>
<evidence type="ECO:0000259" key="7">
    <source>
        <dbReference type="Pfam" id="PF02687"/>
    </source>
</evidence>
<feature type="transmembrane region" description="Helical" evidence="6">
    <location>
        <begin position="422"/>
        <end position="445"/>
    </location>
</feature>
<feature type="transmembrane region" description="Helical" evidence="6">
    <location>
        <begin position="262"/>
        <end position="286"/>
    </location>
</feature>
<feature type="transmembrane region" description="Helical" evidence="6">
    <location>
        <begin position="762"/>
        <end position="785"/>
    </location>
</feature>
<reference evidence="9" key="1">
    <citation type="journal article" date="2019" name="Int. J. Syst. Evol. Microbiol.">
        <title>The Global Catalogue of Microorganisms (GCM) 10K type strain sequencing project: providing services to taxonomists for standard genome sequencing and annotation.</title>
        <authorList>
            <consortium name="The Broad Institute Genomics Platform"/>
            <consortium name="The Broad Institute Genome Sequencing Center for Infectious Disease"/>
            <person name="Wu L."/>
            <person name="Ma J."/>
        </authorList>
    </citation>
    <scope>NUCLEOTIDE SEQUENCE [LARGE SCALE GENOMIC DNA]</scope>
    <source>
        <strain evidence="9">JCM 18424</strain>
    </source>
</reference>
<evidence type="ECO:0000256" key="3">
    <source>
        <dbReference type="ARBA" id="ARBA00022692"/>
    </source>
</evidence>
<feature type="transmembrane region" description="Helical" evidence="6">
    <location>
        <begin position="399"/>
        <end position="416"/>
    </location>
</feature>
<evidence type="ECO:0000256" key="2">
    <source>
        <dbReference type="ARBA" id="ARBA00022475"/>
    </source>
</evidence>
<accession>A0ABP9MZP7</accession>
<evidence type="ECO:0000256" key="1">
    <source>
        <dbReference type="ARBA" id="ARBA00004651"/>
    </source>
</evidence>
<dbReference type="Proteomes" id="UP001500631">
    <property type="component" value="Unassembled WGS sequence"/>
</dbReference>
<feature type="transmembrane region" description="Helical" evidence="6">
    <location>
        <begin position="713"/>
        <end position="734"/>
    </location>
</feature>
<feature type="transmembrane region" description="Helical" evidence="6">
    <location>
        <begin position="28"/>
        <end position="47"/>
    </location>
</feature>
<comment type="caution">
    <text evidence="8">The sequence shown here is derived from an EMBL/GenBank/DDBJ whole genome shotgun (WGS) entry which is preliminary data.</text>
</comment>
<feature type="domain" description="ABC3 transporter permease C-terminal" evidence="7">
    <location>
        <begin position="714"/>
        <end position="816"/>
    </location>
</feature>
<dbReference type="PANTHER" id="PTHR30287">
    <property type="entry name" value="MEMBRANE COMPONENT OF PREDICTED ABC SUPERFAMILY METABOLITE UPTAKE TRANSPORTER"/>
    <property type="match status" value="1"/>
</dbReference>
<feature type="transmembrane region" description="Helical" evidence="6">
    <location>
        <begin position="477"/>
        <end position="495"/>
    </location>
</feature>
<evidence type="ECO:0000313" key="8">
    <source>
        <dbReference type="EMBL" id="GAA5103896.1"/>
    </source>
</evidence>
<dbReference type="Pfam" id="PF02687">
    <property type="entry name" value="FtsX"/>
    <property type="match status" value="2"/>
</dbReference>
<sequence>MNKLSLIQLAGLAFKQLVREIRAGELRILLVALLITVMISTAIGYFSTRLHASMEARASEFLAADLVLRSNEDATDIQLKLAKDLGLNHAKTVNFSTVILNGDDLQLVAVKAADSNYPLRGQLKVQDDLETLEYATNEGPKQGEVWVESRLLYGLNLKVGDFVDIGKLPLKITKIITYAPDRSANFYSFNPFALMNRADLEATGAVQKGSRVTYRNLWSGEMDAIKQLQIILKKTLEPNQKILTIEDSSEQVGNALNRAQNYLNLASLVGILLASVAIALSANQFANNRYDASALLRSLGMQQKQVLWLYGFELLYVSAIGAIIGALLGWLAQLGLFFLLKDLISAQLPSGGIMPALAGIVTGFTVLIGFALPPLAALGRTPPLRVLREDLLPTPLKNFVVYGIAVFALFLIMWQLSLNIGLTLALLGGAIAMVVLLSFMLYVSVKFLRRALSRSSFVWRMALGQTLRYPVKSMGQIVAFGIILMAMALVVMLRGELLQTWQNQLPHDSPNYFAMNIMADEKDDFSRKVTEISPNVSPFYPMVAGRLTEVNGVSVRAMTMDSERAKNSINRDLNLTWSIDLPKDNKIIEGQWWQDNDQGMGISIEDDLAKGLNAKLGDEVTFVIAGVTHKAKITSIRTVNWDTVQPNFFVIFNPNSIQDAPVTYLTSFYVPENMQKSLITLAREFPTITLLDLMAIVNQLNEILQQVTLAVEYILALVLIAGLIVLIAGLQATLSDRLRQGAILRVLGAHKKMLFKSQFIEFALMGGLAGLLAMIGSEFISFLLYRSVLNLEWQWHPWLIVLPIIGALLIAMMGILGTRRIISVSPLLVLRQ</sequence>
<organism evidence="8 9">
    <name type="scientific">Wohlfahrtiimonas larvae</name>
    <dbReference type="NCBI Taxonomy" id="1157986"/>
    <lineage>
        <taxon>Bacteria</taxon>
        <taxon>Pseudomonadati</taxon>
        <taxon>Pseudomonadota</taxon>
        <taxon>Gammaproteobacteria</taxon>
        <taxon>Cardiobacteriales</taxon>
        <taxon>Ignatzschineriaceae</taxon>
        <taxon>Wohlfahrtiimonas</taxon>
    </lineage>
</organism>
<feature type="transmembrane region" description="Helical" evidence="6">
    <location>
        <begin position="307"/>
        <end position="332"/>
    </location>
</feature>
<keyword evidence="5 6" id="KW-0472">Membrane</keyword>
<dbReference type="PANTHER" id="PTHR30287:SF1">
    <property type="entry name" value="INNER MEMBRANE PROTEIN"/>
    <property type="match status" value="1"/>
</dbReference>
<dbReference type="InterPro" id="IPR038766">
    <property type="entry name" value="Membrane_comp_ABC_pdt"/>
</dbReference>
<keyword evidence="4 6" id="KW-1133">Transmembrane helix</keyword>
<keyword evidence="2" id="KW-1003">Cell membrane</keyword>
<feature type="transmembrane region" description="Helical" evidence="6">
    <location>
        <begin position="797"/>
        <end position="816"/>
    </location>
</feature>
<evidence type="ECO:0000256" key="5">
    <source>
        <dbReference type="ARBA" id="ARBA00023136"/>
    </source>
</evidence>
<proteinExistence type="predicted"/>
<evidence type="ECO:0000313" key="9">
    <source>
        <dbReference type="Proteomes" id="UP001500631"/>
    </source>
</evidence>
<feature type="domain" description="ABC3 transporter permease C-terminal" evidence="7">
    <location>
        <begin position="265"/>
        <end position="372"/>
    </location>
</feature>